<dbReference type="Pfam" id="PF00078">
    <property type="entry name" value="RVT_1"/>
    <property type="match status" value="1"/>
</dbReference>
<dbReference type="Proteomes" id="UP000765509">
    <property type="component" value="Unassembled WGS sequence"/>
</dbReference>
<dbReference type="GO" id="GO:0003824">
    <property type="term" value="F:catalytic activity"/>
    <property type="evidence" value="ECO:0007669"/>
    <property type="project" value="InterPro"/>
</dbReference>
<keyword evidence="1" id="KW-0507">mRNA processing</keyword>
<keyword evidence="2" id="KW-0863">Zinc-finger</keyword>
<dbReference type="SMART" id="SM00343">
    <property type="entry name" value="ZnF_C2HC"/>
    <property type="match status" value="1"/>
</dbReference>
<organism evidence="6 7">
    <name type="scientific">Austropuccinia psidii MF-1</name>
    <dbReference type="NCBI Taxonomy" id="1389203"/>
    <lineage>
        <taxon>Eukaryota</taxon>
        <taxon>Fungi</taxon>
        <taxon>Dikarya</taxon>
        <taxon>Basidiomycota</taxon>
        <taxon>Pucciniomycotina</taxon>
        <taxon>Pucciniomycetes</taxon>
        <taxon>Pucciniales</taxon>
        <taxon>Sphaerophragmiaceae</taxon>
        <taxon>Austropuccinia</taxon>
    </lineage>
</organism>
<reference evidence="6" key="1">
    <citation type="submission" date="2021-03" db="EMBL/GenBank/DDBJ databases">
        <title>Draft genome sequence of rust myrtle Austropuccinia psidii MF-1, a brazilian biotype.</title>
        <authorList>
            <person name="Quecine M.C."/>
            <person name="Pachon D.M.R."/>
            <person name="Bonatelli M.L."/>
            <person name="Correr F.H."/>
            <person name="Franceschini L.M."/>
            <person name="Leite T.F."/>
            <person name="Margarido G.R.A."/>
            <person name="Almeida C.A."/>
            <person name="Ferrarezi J.A."/>
            <person name="Labate C.A."/>
        </authorList>
    </citation>
    <scope>NUCLEOTIDE SEQUENCE</scope>
    <source>
        <strain evidence="6">MF-1</strain>
    </source>
</reference>
<dbReference type="SUPFAM" id="SSF56672">
    <property type="entry name" value="DNA/RNA polymerases"/>
    <property type="match status" value="1"/>
</dbReference>
<evidence type="ECO:0000256" key="1">
    <source>
        <dbReference type="ARBA" id="ARBA00022664"/>
    </source>
</evidence>
<keyword evidence="2" id="KW-0862">Zinc</keyword>
<feature type="domain" description="CCHC-type" evidence="4">
    <location>
        <begin position="341"/>
        <end position="356"/>
    </location>
</feature>
<dbReference type="PROSITE" id="PS50158">
    <property type="entry name" value="ZF_CCHC"/>
    <property type="match status" value="1"/>
</dbReference>
<dbReference type="GO" id="GO:0008270">
    <property type="term" value="F:zinc ion binding"/>
    <property type="evidence" value="ECO:0007669"/>
    <property type="project" value="UniProtKB-KW"/>
</dbReference>
<gene>
    <name evidence="6" type="ORF">O181_054081</name>
</gene>
<evidence type="ECO:0000313" key="7">
    <source>
        <dbReference type="Proteomes" id="UP000765509"/>
    </source>
</evidence>
<evidence type="ECO:0008006" key="8">
    <source>
        <dbReference type="Google" id="ProtNLM"/>
    </source>
</evidence>
<dbReference type="PROSITE" id="PS50878">
    <property type="entry name" value="RT_POL"/>
    <property type="match status" value="1"/>
</dbReference>
<dbReference type="InterPro" id="IPR036691">
    <property type="entry name" value="Endo/exonu/phosph_ase_sf"/>
</dbReference>
<evidence type="ECO:0000313" key="6">
    <source>
        <dbReference type="EMBL" id="MBW0514366.1"/>
    </source>
</evidence>
<feature type="domain" description="Reverse transcriptase" evidence="5">
    <location>
        <begin position="922"/>
        <end position="1196"/>
    </location>
</feature>
<dbReference type="SUPFAM" id="SSF56219">
    <property type="entry name" value="DNase I-like"/>
    <property type="match status" value="1"/>
</dbReference>
<dbReference type="PANTHER" id="PTHR33481">
    <property type="entry name" value="REVERSE TRANSCRIPTASE"/>
    <property type="match status" value="1"/>
</dbReference>
<dbReference type="GO" id="GO:0006397">
    <property type="term" value="P:mRNA processing"/>
    <property type="evidence" value="ECO:0007669"/>
    <property type="project" value="UniProtKB-KW"/>
</dbReference>
<proteinExistence type="predicted"/>
<sequence length="1336" mass="152883">MSPSPARGNKEPPPLPKGSDASNLAYLPVEDMMMCEEYSINANEPDEGTKALFNMIKNINNRLDTIEKNNTKKPATNNIISPPSQQDVINRLIAANEELMSEVQRLKKIIASHIPSAANPNPRPPTFAEKLTQSARTQPTPTRIPHPLPAPPNKVINMFKRGNILIRTKREGEKPFQKDNAEKIAGKVIKALKSLDVRVNGEEIEIKSVIRYESGDVRFYTKDRAQARWLLENRHQWTHLADPLFITSQALFPVLIHSVPTQFDITDESLVEDFCQENDIPMETIKKLKWVGDPCNEEKAHGSLIAYFSNKEIANDIIRGHLAYKRSHLQTANFQPGPIQCFNCLKVGHIAGNCKNRPMCIRCGHQHNIRECKEELEDRHCIRCMNYDMENDEPVDRMDEKYFHSVFSNNQCPPQRRIRIIGRFSETRVSLIPSASHNKISILQLNCHNRKDTILSLLNTEQEHVALLIQEPWVYFHNLQPPTHNAWRRITPTTLPQTRDERPRTCIYIRNYIPSKNITIGEGNNKYLTSVSIDLDGGRKLTMKSLYNPPTSFEGIDILRQNLNNTNCRTDPTIIAMDSNLHSKLWNPRGYNHIHPQAKDLISICTSKGFKLCSPKGTPTFTRSTNIATTIDLLWANLAAVQLLEKTDIEINNHSSDHQPIKTILNLKEKTLEVRNPYQTMKITELNEETFTQDIRRNFAKDLQSNTQRTKEKIDEDAEWISSTLRDAYLKQGKWVNTNTRKAKAWWDKGVLNPMVRERNRARRWLLLTRSAEADNCYKQWQQAFKAKVEELKRNHWRNFLATNGPNHAFDAFRFTKTMASGEVHPLKTPEGRLTNDKQEQADLFFKMFAKAGTPIEETEGSPPMMGWNQPLRFEKLTTDEVRTNIEKLPNKKSPGPDGIPNELIKIACNLIINKLTDLFNNCLTAGHFPTSWKKASTVIIQKANKSDYSDPSAYRPIALLNTLSKLFERILNNRIMYWAHKTGAIANGHFGGRRGRNIEEAMILLDSWIKEKWRNGKVVAGLFLDVKSAYPAVHKEKLLQVLTQKQAPDYILAIIRSFLTMRHTDLKLDDFKSQMKLLERGLPQGSPLSVTLYLLYNSELLNADADQTESNRLSIGYIDDITHLVAADTTTAATSEMENLGRRTIEWGRKMGSEFDKKKTKFMLFTDGEVEQGQLTFGEERLNPVNNTRWLGITLDPKLNYAGHIETIKSRSDTTLAQINRISNKYYGIGVGDTRTLIKAVLYTRLLFGSVLWLNTSTQNKIKPILEKTYNKAARMIMGSLKSTPLIFLRRDSELMPILATHIIRTHNMILRLATKEETHPVKARALRETHETQT</sequence>
<keyword evidence="7" id="KW-1185">Reference proteome</keyword>
<feature type="region of interest" description="Disordered" evidence="3">
    <location>
        <begin position="1"/>
        <end position="22"/>
    </location>
</feature>
<protein>
    <recommendedName>
        <fullName evidence="8">Reverse transcriptase domain-containing protein</fullName>
    </recommendedName>
</protein>
<dbReference type="InterPro" id="IPR001878">
    <property type="entry name" value="Znf_CCHC"/>
</dbReference>
<dbReference type="Gene3D" id="4.10.60.10">
    <property type="entry name" value="Zinc finger, CCHC-type"/>
    <property type="match status" value="1"/>
</dbReference>
<evidence type="ECO:0000259" key="4">
    <source>
        <dbReference type="PROSITE" id="PS50158"/>
    </source>
</evidence>
<evidence type="ECO:0000256" key="3">
    <source>
        <dbReference type="SAM" id="MobiDB-lite"/>
    </source>
</evidence>
<dbReference type="InterPro" id="IPR000477">
    <property type="entry name" value="RT_dom"/>
</dbReference>
<dbReference type="PANTHER" id="PTHR33481:SF1">
    <property type="entry name" value="ENDONUCLEASE_EXONUCLEASE_PHOSPHATASE DOMAIN-CONTAINING PROTEIN-RELATED"/>
    <property type="match status" value="1"/>
</dbReference>
<dbReference type="Pfam" id="PF14529">
    <property type="entry name" value="Exo_endo_phos_2"/>
    <property type="match status" value="1"/>
</dbReference>
<dbReference type="SUPFAM" id="SSF57756">
    <property type="entry name" value="Retrovirus zinc finger-like domains"/>
    <property type="match status" value="1"/>
</dbReference>
<dbReference type="InterPro" id="IPR043502">
    <property type="entry name" value="DNA/RNA_pol_sf"/>
</dbReference>
<dbReference type="EMBL" id="AVOT02023971">
    <property type="protein sequence ID" value="MBW0514366.1"/>
    <property type="molecule type" value="Genomic_DNA"/>
</dbReference>
<evidence type="ECO:0000259" key="5">
    <source>
        <dbReference type="PROSITE" id="PS50878"/>
    </source>
</evidence>
<dbReference type="Gene3D" id="3.60.10.10">
    <property type="entry name" value="Endonuclease/exonuclease/phosphatase"/>
    <property type="match status" value="1"/>
</dbReference>
<dbReference type="InterPro" id="IPR005135">
    <property type="entry name" value="Endo/exonuclease/phosphatase"/>
</dbReference>
<dbReference type="OrthoDB" id="412006at2759"/>
<name>A0A9Q3E1T4_9BASI</name>
<dbReference type="GO" id="GO:0003676">
    <property type="term" value="F:nucleic acid binding"/>
    <property type="evidence" value="ECO:0007669"/>
    <property type="project" value="InterPro"/>
</dbReference>
<dbReference type="CDD" id="cd01650">
    <property type="entry name" value="RT_nLTR_like"/>
    <property type="match status" value="1"/>
</dbReference>
<evidence type="ECO:0000256" key="2">
    <source>
        <dbReference type="PROSITE-ProRule" id="PRU00047"/>
    </source>
</evidence>
<dbReference type="InterPro" id="IPR036875">
    <property type="entry name" value="Znf_CCHC_sf"/>
</dbReference>
<keyword evidence="2" id="KW-0479">Metal-binding</keyword>
<comment type="caution">
    <text evidence="6">The sequence shown here is derived from an EMBL/GenBank/DDBJ whole genome shotgun (WGS) entry which is preliminary data.</text>
</comment>
<accession>A0A9Q3E1T4</accession>